<reference evidence="2 3" key="1">
    <citation type="journal article" date="2013" name="Curr. Biol.">
        <title>The Genome of the Foraminiferan Reticulomyxa filosa.</title>
        <authorList>
            <person name="Glockner G."/>
            <person name="Hulsmann N."/>
            <person name="Schleicher M."/>
            <person name="Noegel A.A."/>
            <person name="Eichinger L."/>
            <person name="Gallinger C."/>
            <person name="Pawlowski J."/>
            <person name="Sierra R."/>
            <person name="Euteneuer U."/>
            <person name="Pillet L."/>
            <person name="Moustafa A."/>
            <person name="Platzer M."/>
            <person name="Groth M."/>
            <person name="Szafranski K."/>
            <person name="Schliwa M."/>
        </authorList>
    </citation>
    <scope>NUCLEOTIDE SEQUENCE [LARGE SCALE GENOMIC DNA]</scope>
</reference>
<evidence type="ECO:0000256" key="1">
    <source>
        <dbReference type="SAM" id="SignalP"/>
    </source>
</evidence>
<sequence>MRHYFHALHQMLLSFVKLKIIVESVASKTRKDIVRIEHEPTLTELQNERKVLESFGLDVFSILGNDFSYESGVLEVCDEETGLHIGVCARLKSYEETSLASASVDKVREVYTDGVCIALERFSNGNVLYPLNHECDIISIILKRVTWKNFGIKVKNSTCFRQSSNSHKALLNATTYSDFTFTLCLSIFLKGSQIHYGDMRKISVKFTNDKNQELLLFCIEHTLEKLKEKCPNFLETKNERRTRLLYEKRIPQISKSIANLIQKSDDPAFRAITLTKLNCSEEMLEKTINEKLTNIASLNYTTKAEKKSTEATTPEPMNID</sequence>
<accession>X6N2D0</accession>
<proteinExistence type="predicted"/>
<dbReference type="InterPro" id="IPR014721">
    <property type="entry name" value="Ribsml_uS5_D2-typ_fold_subgr"/>
</dbReference>
<comment type="caution">
    <text evidence="2">The sequence shown here is derived from an EMBL/GenBank/DDBJ whole genome shotgun (WGS) entry which is preliminary data.</text>
</comment>
<dbReference type="EMBL" id="ASPP01012639">
    <property type="protein sequence ID" value="ETO20405.1"/>
    <property type="molecule type" value="Genomic_DNA"/>
</dbReference>
<name>X6N2D0_RETFI</name>
<dbReference type="Proteomes" id="UP000023152">
    <property type="component" value="Unassembled WGS sequence"/>
</dbReference>
<dbReference type="InterPro" id="IPR034566">
    <property type="entry name" value="MTOPVIB_plant"/>
</dbReference>
<dbReference type="GO" id="GO:0007131">
    <property type="term" value="P:reciprocal meiotic recombination"/>
    <property type="evidence" value="ECO:0007669"/>
    <property type="project" value="TreeGrafter"/>
</dbReference>
<keyword evidence="1" id="KW-0732">Signal</keyword>
<dbReference type="AlphaFoldDB" id="X6N2D0"/>
<dbReference type="GO" id="GO:0030674">
    <property type="term" value="F:protein-macromolecule adaptor activity"/>
    <property type="evidence" value="ECO:0007669"/>
    <property type="project" value="TreeGrafter"/>
</dbReference>
<gene>
    <name evidence="2" type="ORF">RFI_16809</name>
</gene>
<dbReference type="GO" id="GO:0042138">
    <property type="term" value="P:meiotic DNA double-strand break formation"/>
    <property type="evidence" value="ECO:0007669"/>
    <property type="project" value="InterPro"/>
</dbReference>
<dbReference type="GO" id="GO:0000793">
    <property type="term" value="C:condensed chromosome"/>
    <property type="evidence" value="ECO:0007669"/>
    <property type="project" value="TreeGrafter"/>
</dbReference>
<keyword evidence="3" id="KW-1185">Reference proteome</keyword>
<protein>
    <submittedName>
        <fullName evidence="2">Uncharacterized protein</fullName>
    </submittedName>
</protein>
<feature type="chain" id="PRO_5004975505" evidence="1">
    <location>
        <begin position="27"/>
        <end position="320"/>
    </location>
</feature>
<dbReference type="Gene3D" id="3.30.230.10">
    <property type="match status" value="1"/>
</dbReference>
<dbReference type="PANTHER" id="PTHR36722:SF1">
    <property type="entry name" value="TYPE 2 DNA TOPOISOMERASE 6 SUBUNIT B-LIKE"/>
    <property type="match status" value="1"/>
</dbReference>
<evidence type="ECO:0000313" key="2">
    <source>
        <dbReference type="EMBL" id="ETO20405.1"/>
    </source>
</evidence>
<organism evidence="2 3">
    <name type="scientific">Reticulomyxa filosa</name>
    <dbReference type="NCBI Taxonomy" id="46433"/>
    <lineage>
        <taxon>Eukaryota</taxon>
        <taxon>Sar</taxon>
        <taxon>Rhizaria</taxon>
        <taxon>Retaria</taxon>
        <taxon>Foraminifera</taxon>
        <taxon>Monothalamids</taxon>
        <taxon>Reticulomyxidae</taxon>
        <taxon>Reticulomyxa</taxon>
    </lineage>
</organism>
<evidence type="ECO:0000313" key="3">
    <source>
        <dbReference type="Proteomes" id="UP000023152"/>
    </source>
</evidence>
<feature type="signal peptide" evidence="1">
    <location>
        <begin position="1"/>
        <end position="26"/>
    </location>
</feature>
<dbReference type="PANTHER" id="PTHR36722">
    <property type="entry name" value="TYPE 2 DNA TOPOISOMERASE 6 SUBUNIT B-LIKE"/>
    <property type="match status" value="1"/>
</dbReference>